<keyword evidence="3" id="KW-1185">Reference proteome</keyword>
<evidence type="ECO:0000313" key="2">
    <source>
        <dbReference type="EMBL" id="GIO48369.1"/>
    </source>
</evidence>
<dbReference type="RefSeq" id="WP_212979038.1">
    <property type="nucleotide sequence ID" value="NZ_AP025343.1"/>
</dbReference>
<dbReference type="EMBL" id="BORT01000013">
    <property type="protein sequence ID" value="GIO48369.1"/>
    <property type="molecule type" value="Genomic_DNA"/>
</dbReference>
<gene>
    <name evidence="2" type="ORF">J34TS1_31340</name>
</gene>
<proteinExistence type="predicted"/>
<evidence type="ECO:0000256" key="1">
    <source>
        <dbReference type="SAM" id="Phobius"/>
    </source>
</evidence>
<keyword evidence="1" id="KW-1133">Transmembrane helix</keyword>
<dbReference type="AlphaFoldDB" id="A0A920CSP4"/>
<keyword evidence="1" id="KW-0472">Membrane</keyword>
<accession>A0A920CSP4</accession>
<evidence type="ECO:0000313" key="3">
    <source>
        <dbReference type="Proteomes" id="UP000682811"/>
    </source>
</evidence>
<name>A0A920CSP4_9BACL</name>
<sequence length="97" mass="10851">MKFCCWAFEKRSIGIIDFNERGFGLWSQPWISMLLEAALIAVGSIMYYLSLRSRARQMSQSGERKSVPSLSGRALWTGIMMAGLLVLALVSDWMGIG</sequence>
<comment type="caution">
    <text evidence="2">The sequence shown here is derived from an EMBL/GenBank/DDBJ whole genome shotgun (WGS) entry which is preliminary data.</text>
</comment>
<dbReference type="Proteomes" id="UP000682811">
    <property type="component" value="Unassembled WGS sequence"/>
</dbReference>
<organism evidence="2 3">
    <name type="scientific">Paenibacillus azoreducens</name>
    <dbReference type="NCBI Taxonomy" id="116718"/>
    <lineage>
        <taxon>Bacteria</taxon>
        <taxon>Bacillati</taxon>
        <taxon>Bacillota</taxon>
        <taxon>Bacilli</taxon>
        <taxon>Bacillales</taxon>
        <taxon>Paenibacillaceae</taxon>
        <taxon>Paenibacillus</taxon>
    </lineage>
</organism>
<protein>
    <submittedName>
        <fullName evidence="2">Uncharacterized protein</fullName>
    </submittedName>
</protein>
<keyword evidence="1" id="KW-0812">Transmembrane</keyword>
<feature type="transmembrane region" description="Helical" evidence="1">
    <location>
        <begin position="70"/>
        <end position="90"/>
    </location>
</feature>
<feature type="transmembrane region" description="Helical" evidence="1">
    <location>
        <begin position="30"/>
        <end position="49"/>
    </location>
</feature>
<reference evidence="2 3" key="1">
    <citation type="submission" date="2021-03" db="EMBL/GenBank/DDBJ databases">
        <title>Antimicrobial resistance genes in bacteria isolated from Japanese honey, and their potential for conferring macrolide and lincosamide resistance in the American foulbrood pathogen Paenibacillus larvae.</title>
        <authorList>
            <person name="Okamoto M."/>
            <person name="Kumagai M."/>
            <person name="Kanamori H."/>
            <person name="Takamatsu D."/>
        </authorList>
    </citation>
    <scope>NUCLEOTIDE SEQUENCE [LARGE SCALE GENOMIC DNA]</scope>
    <source>
        <strain evidence="2 3">J34TS1</strain>
    </source>
</reference>